<protein>
    <submittedName>
        <fullName evidence="3">Uncharacterized protein LOC113106702</fullName>
    </submittedName>
</protein>
<gene>
    <name evidence="3" type="primary">LOC113106702</name>
</gene>
<evidence type="ECO:0000256" key="1">
    <source>
        <dbReference type="SAM" id="MobiDB-lite"/>
    </source>
</evidence>
<proteinExistence type="predicted"/>
<feature type="region of interest" description="Disordered" evidence="1">
    <location>
        <begin position="203"/>
        <end position="263"/>
    </location>
</feature>
<feature type="region of interest" description="Disordered" evidence="1">
    <location>
        <begin position="52"/>
        <end position="73"/>
    </location>
</feature>
<evidence type="ECO:0000313" key="2">
    <source>
        <dbReference type="Proteomes" id="UP000515129"/>
    </source>
</evidence>
<keyword evidence="2" id="KW-1185">Reference proteome</keyword>
<dbReference type="RefSeq" id="XP_026124533.1">
    <property type="nucleotide sequence ID" value="XM_026268748.1"/>
</dbReference>
<dbReference type="Proteomes" id="UP000515129">
    <property type="component" value="Chromosome 1"/>
</dbReference>
<dbReference type="GeneID" id="113106702"/>
<feature type="compositionally biased region" description="Low complexity" evidence="1">
    <location>
        <begin position="1"/>
        <end position="14"/>
    </location>
</feature>
<organism evidence="2 3">
    <name type="scientific">Carassius auratus</name>
    <name type="common">Goldfish</name>
    <dbReference type="NCBI Taxonomy" id="7957"/>
    <lineage>
        <taxon>Eukaryota</taxon>
        <taxon>Metazoa</taxon>
        <taxon>Chordata</taxon>
        <taxon>Craniata</taxon>
        <taxon>Vertebrata</taxon>
        <taxon>Euteleostomi</taxon>
        <taxon>Actinopterygii</taxon>
        <taxon>Neopterygii</taxon>
        <taxon>Teleostei</taxon>
        <taxon>Ostariophysi</taxon>
        <taxon>Cypriniformes</taxon>
        <taxon>Cyprinidae</taxon>
        <taxon>Cyprininae</taxon>
        <taxon>Carassius</taxon>
    </lineage>
</organism>
<reference evidence="3" key="1">
    <citation type="submission" date="2025-08" db="UniProtKB">
        <authorList>
            <consortium name="RefSeq"/>
        </authorList>
    </citation>
    <scope>IDENTIFICATION</scope>
    <source>
        <strain evidence="3">Wakin</strain>
        <tissue evidence="3">Muscle</tissue>
    </source>
</reference>
<name>A0A6P6PTV0_CARAU</name>
<dbReference type="OrthoDB" id="8909336at2759"/>
<dbReference type="KEGG" id="caua:113106702"/>
<accession>A0A6P6PTV0</accession>
<evidence type="ECO:0000313" key="3">
    <source>
        <dbReference type="RefSeq" id="XP_026124533.1"/>
    </source>
</evidence>
<feature type="region of interest" description="Disordered" evidence="1">
    <location>
        <begin position="1"/>
        <end position="22"/>
    </location>
</feature>
<sequence>MSMTSSEISAAESEGGPDGLHGSRSDTFSIELAAFNRLHVFDLGTIRVYDEIDDSNDGDYTEQSSLGSDTSEDEIGASVVSFESHSDEGGFLGRLNTQMHCGSILTLNRGSDDSLDLLSISSTSSCKTQIIYRAPMHNAPFIPHSNFVDTAWPSVTSESTSIGMTPVDSVDNSTENHVSLRKKMKNRIGSFFKRAWKAIKRPSLSCKTRKEPDPEPADPESSCSAGPSGFKPTDEFEEFGYETGGFSTGYKETPTSSGEQTEDADCLDVFSLSSGTSEDDSGQSVFSCDLLSVQRGNLVHRLGEWSPDSDLFICEGGRDDNMDLLSISTGTSYTEERRIAWQNVPAIEACACSDCRNMYSTGPSMSDIEASPVDTLENSTGRHTNLWKKMKNGISSFFKKAPRAKCPSFCCCCCETRVEPFVPQAEDLEPDPQPAYPKPFFVAEPSGFRTIDDSQEFYYKMVMLKPGSFGFL</sequence>
<dbReference type="AlphaFoldDB" id="A0A6P6PTV0"/>